<dbReference type="SUPFAM" id="SSF54427">
    <property type="entry name" value="NTF2-like"/>
    <property type="match status" value="1"/>
</dbReference>
<evidence type="ECO:0000313" key="2">
    <source>
        <dbReference type="EMBL" id="CAE4562512.1"/>
    </source>
</evidence>
<name>A0A7S4UFM3_9DINO</name>
<dbReference type="EMBL" id="HBNR01003021">
    <property type="protein sequence ID" value="CAE4562512.1"/>
    <property type="molecule type" value="Transcribed_RNA"/>
</dbReference>
<accession>A0A7S4UFM3</accession>
<dbReference type="Gene3D" id="3.10.450.50">
    <property type="match status" value="1"/>
</dbReference>
<feature type="compositionally biased region" description="Pro residues" evidence="1">
    <location>
        <begin position="341"/>
        <end position="352"/>
    </location>
</feature>
<feature type="region of interest" description="Disordered" evidence="1">
    <location>
        <begin position="325"/>
        <end position="352"/>
    </location>
</feature>
<organism evidence="2">
    <name type="scientific">Alexandrium monilatum</name>
    <dbReference type="NCBI Taxonomy" id="311494"/>
    <lineage>
        <taxon>Eukaryota</taxon>
        <taxon>Sar</taxon>
        <taxon>Alveolata</taxon>
        <taxon>Dinophyceae</taxon>
        <taxon>Gonyaulacales</taxon>
        <taxon>Pyrocystaceae</taxon>
        <taxon>Alexandrium</taxon>
    </lineage>
</organism>
<gene>
    <name evidence="2" type="ORF">AMON00008_LOCUS2131</name>
</gene>
<proteinExistence type="predicted"/>
<dbReference type="InterPro" id="IPR032710">
    <property type="entry name" value="NTF2-like_dom_sf"/>
</dbReference>
<protein>
    <submittedName>
        <fullName evidence="2">Uncharacterized protein</fullName>
    </submittedName>
</protein>
<sequence length="352" mass="37802">MPPFPAGSRARRRARRPVLFHLGLCGACIVAAGALVAQSGLLAFLGIVRGGGPTVRGCRAPRGPWRARRPGPCVADGLHVRCAAGEASSSFQEGKEALKRCLAREYRSFFRPFEADYYAEDVTFKDPLNDLKGKERYRQNVEMLSGDSPVGNLLFRDGWIDLHAVEDVPGDERRVRTRWTLGFTFKLLPWQPQALFSGVSEYAIDAEAKVLSQRDYWDTLSLGKGGAYAPEAALAGVAELGAQLLPRFLQPAAEPEAASAGDWSLLRRAEAYRVYRAQDGLVFAIGAPGVASDRAGLERSLRSHGLSPGAALQVSTAGRGQVFRAGEGPSGSALAGVELLPPHPWEGPAPEG</sequence>
<dbReference type="PANTHER" id="PTHR34123">
    <property type="entry name" value="OS04G0578200 PROTEIN"/>
    <property type="match status" value="1"/>
</dbReference>
<evidence type="ECO:0000256" key="1">
    <source>
        <dbReference type="SAM" id="MobiDB-lite"/>
    </source>
</evidence>
<dbReference type="InterPro" id="IPR018790">
    <property type="entry name" value="DUF2358"/>
</dbReference>
<dbReference type="AlphaFoldDB" id="A0A7S4UFM3"/>
<dbReference type="Pfam" id="PF10184">
    <property type="entry name" value="DUF2358"/>
    <property type="match status" value="1"/>
</dbReference>
<reference evidence="2" key="1">
    <citation type="submission" date="2021-01" db="EMBL/GenBank/DDBJ databases">
        <authorList>
            <person name="Corre E."/>
            <person name="Pelletier E."/>
            <person name="Niang G."/>
            <person name="Scheremetjew M."/>
            <person name="Finn R."/>
            <person name="Kale V."/>
            <person name="Holt S."/>
            <person name="Cochrane G."/>
            <person name="Meng A."/>
            <person name="Brown T."/>
            <person name="Cohen L."/>
        </authorList>
    </citation>
    <scope>NUCLEOTIDE SEQUENCE</scope>
    <source>
        <strain evidence="2">CCMP3105</strain>
    </source>
</reference>
<dbReference type="PANTHER" id="PTHR34123:SF1">
    <property type="entry name" value="OS04G0578200 PROTEIN"/>
    <property type="match status" value="1"/>
</dbReference>